<comment type="caution">
    <text evidence="2">The sequence shown here is derived from an EMBL/GenBank/DDBJ whole genome shotgun (WGS) entry which is preliminary data.</text>
</comment>
<dbReference type="PANTHER" id="PTHR21621">
    <property type="entry name" value="RIBOSOMAL PROTEIN S6 MODIFICATION PROTEIN"/>
    <property type="match status" value="1"/>
</dbReference>
<accession>A0ABW8CB10</accession>
<sequence length="313" mass="33882">MTVLILTVPEDVTADLVVAALHERAVPVVRLDPAGLPGEVSMSAEYVRGDVHGFLSVQERLVSMSSLRSVWVRRPGAPGAGAAHRSEQSEWLTAEAERALYGALRCVSAPWMNHPAAAEQARYKPWQLYTAHRAGFAVPATLITTFPQTAREFAEQHPELVVKSVSGTHPGKPPMVLPTTVVPPDPDFSSVSAGPTLLQEYVRKSADIRLTCVGARQFAAGKKAGPDQVDGRFGSPEDAQWYPVEPPARITRAVRDYMDRAGLAYGAFDFAEDGDGTWWFLECNQSGQFGFVELATGQPITAAIADWLARDGS</sequence>
<evidence type="ECO:0000259" key="1">
    <source>
        <dbReference type="Pfam" id="PF21068"/>
    </source>
</evidence>
<protein>
    <submittedName>
        <fullName evidence="2">ATP-grasp ribosomal peptide maturase</fullName>
    </submittedName>
</protein>
<dbReference type="RefSeq" id="WP_399652089.1">
    <property type="nucleotide sequence ID" value="NZ_JBITYG010000006.1"/>
</dbReference>
<dbReference type="SUPFAM" id="SSF56059">
    <property type="entry name" value="Glutathione synthetase ATP-binding domain-like"/>
    <property type="match status" value="1"/>
</dbReference>
<gene>
    <name evidence="2" type="primary">tgmB</name>
    <name evidence="2" type="ORF">ACIGXA_22495</name>
</gene>
<name>A0ABW8CB10_9ACTN</name>
<evidence type="ECO:0000313" key="2">
    <source>
        <dbReference type="EMBL" id="MFI9103293.1"/>
    </source>
</evidence>
<evidence type="ECO:0000313" key="3">
    <source>
        <dbReference type="Proteomes" id="UP001614394"/>
    </source>
</evidence>
<reference evidence="2 3" key="1">
    <citation type="submission" date="2024-10" db="EMBL/GenBank/DDBJ databases">
        <title>The Natural Products Discovery Center: Release of the First 8490 Sequenced Strains for Exploring Actinobacteria Biosynthetic Diversity.</title>
        <authorList>
            <person name="Kalkreuter E."/>
            <person name="Kautsar S.A."/>
            <person name="Yang D."/>
            <person name="Bader C.D."/>
            <person name="Teijaro C.N."/>
            <person name="Fluegel L."/>
            <person name="Davis C.M."/>
            <person name="Simpson J.R."/>
            <person name="Lauterbach L."/>
            <person name="Steele A.D."/>
            <person name="Gui C."/>
            <person name="Meng S."/>
            <person name="Li G."/>
            <person name="Viehrig K."/>
            <person name="Ye F."/>
            <person name="Su P."/>
            <person name="Kiefer A.F."/>
            <person name="Nichols A."/>
            <person name="Cepeda A.J."/>
            <person name="Yan W."/>
            <person name="Fan B."/>
            <person name="Jiang Y."/>
            <person name="Adhikari A."/>
            <person name="Zheng C.-J."/>
            <person name="Schuster L."/>
            <person name="Cowan T.M."/>
            <person name="Smanski M.J."/>
            <person name="Chevrette M.G."/>
            <person name="De Carvalho L.P.S."/>
            <person name="Shen B."/>
        </authorList>
    </citation>
    <scope>NUCLEOTIDE SEQUENCE [LARGE SCALE GENOMIC DNA]</scope>
    <source>
        <strain evidence="2 3">NPDC053399</strain>
    </source>
</reference>
<dbReference type="Gene3D" id="3.30.470.20">
    <property type="entry name" value="ATP-grasp fold, B domain"/>
    <property type="match status" value="1"/>
</dbReference>
<organism evidence="2 3">
    <name type="scientific">Streptomyces fildesensis</name>
    <dbReference type="NCBI Taxonomy" id="375757"/>
    <lineage>
        <taxon>Bacteria</taxon>
        <taxon>Bacillati</taxon>
        <taxon>Actinomycetota</taxon>
        <taxon>Actinomycetes</taxon>
        <taxon>Kitasatosporales</taxon>
        <taxon>Streptomycetaceae</taxon>
        <taxon>Streptomyces</taxon>
    </lineage>
</organism>
<dbReference type="NCBIfam" id="TIGR04187">
    <property type="entry name" value="GRASP_SAV_5884"/>
    <property type="match status" value="1"/>
</dbReference>
<dbReference type="InterPro" id="IPR026449">
    <property type="entry name" value="GRASP_SAV_5884"/>
</dbReference>
<keyword evidence="3" id="KW-1185">Reference proteome</keyword>
<dbReference type="InterPro" id="IPR048936">
    <property type="entry name" value="MvdD-like_ATPgrasp"/>
</dbReference>
<dbReference type="PANTHER" id="PTHR21621:SF0">
    <property type="entry name" value="BETA-CITRYLGLUTAMATE SYNTHASE B-RELATED"/>
    <property type="match status" value="1"/>
</dbReference>
<dbReference type="Proteomes" id="UP001614394">
    <property type="component" value="Unassembled WGS sequence"/>
</dbReference>
<feature type="domain" description="MvdD-like pre-ATP grasp" evidence="1">
    <location>
        <begin position="2"/>
        <end position="115"/>
    </location>
</feature>
<proteinExistence type="predicted"/>
<dbReference type="Pfam" id="PF21068">
    <property type="entry name" value="ATPgraspMvdD"/>
    <property type="match status" value="1"/>
</dbReference>
<dbReference type="EMBL" id="JBITYG010000006">
    <property type="protein sequence ID" value="MFI9103293.1"/>
    <property type="molecule type" value="Genomic_DNA"/>
</dbReference>